<keyword evidence="6" id="KW-1185">Reference proteome</keyword>
<keyword evidence="2" id="KW-0418">Kinase</keyword>
<feature type="compositionally biased region" description="Polar residues" evidence="3">
    <location>
        <begin position="440"/>
        <end position="465"/>
    </location>
</feature>
<dbReference type="InterPro" id="IPR002139">
    <property type="entry name" value="Ribo/fructo_kinase"/>
</dbReference>
<feature type="region of interest" description="Disordered" evidence="3">
    <location>
        <begin position="436"/>
        <end position="533"/>
    </location>
</feature>
<dbReference type="GO" id="GO:0016301">
    <property type="term" value="F:kinase activity"/>
    <property type="evidence" value="ECO:0007669"/>
    <property type="project" value="UniProtKB-KW"/>
</dbReference>
<evidence type="ECO:0000256" key="1">
    <source>
        <dbReference type="ARBA" id="ARBA00022679"/>
    </source>
</evidence>
<evidence type="ECO:0000313" key="6">
    <source>
        <dbReference type="Proteomes" id="UP001341281"/>
    </source>
</evidence>
<evidence type="ECO:0000313" key="5">
    <source>
        <dbReference type="EMBL" id="WVZ59204.1"/>
    </source>
</evidence>
<evidence type="ECO:0000259" key="4">
    <source>
        <dbReference type="Pfam" id="PF00294"/>
    </source>
</evidence>
<dbReference type="SUPFAM" id="SSF53613">
    <property type="entry name" value="Ribokinase-like"/>
    <property type="match status" value="2"/>
</dbReference>
<organism evidence="5 6">
    <name type="scientific">Paspalum notatum var. saurae</name>
    <dbReference type="NCBI Taxonomy" id="547442"/>
    <lineage>
        <taxon>Eukaryota</taxon>
        <taxon>Viridiplantae</taxon>
        <taxon>Streptophyta</taxon>
        <taxon>Embryophyta</taxon>
        <taxon>Tracheophyta</taxon>
        <taxon>Spermatophyta</taxon>
        <taxon>Magnoliopsida</taxon>
        <taxon>Liliopsida</taxon>
        <taxon>Poales</taxon>
        <taxon>Poaceae</taxon>
        <taxon>PACMAD clade</taxon>
        <taxon>Panicoideae</taxon>
        <taxon>Andropogonodae</taxon>
        <taxon>Paspaleae</taxon>
        <taxon>Paspalinae</taxon>
        <taxon>Paspalum</taxon>
    </lineage>
</organism>
<dbReference type="Gene3D" id="3.40.1190.20">
    <property type="match status" value="3"/>
</dbReference>
<feature type="domain" description="Carbohydrate kinase PfkB" evidence="4">
    <location>
        <begin position="572"/>
        <end position="791"/>
    </location>
</feature>
<dbReference type="PANTHER" id="PTHR42774">
    <property type="entry name" value="PHOSPHOTRANSFERASE SYSTEM TRANSPORT PROTEIN"/>
    <property type="match status" value="1"/>
</dbReference>
<feature type="domain" description="Carbohydrate kinase PfkB" evidence="4">
    <location>
        <begin position="340"/>
        <end position="383"/>
    </location>
</feature>
<dbReference type="Pfam" id="PF00294">
    <property type="entry name" value="PfkB"/>
    <property type="match status" value="4"/>
</dbReference>
<dbReference type="InterPro" id="IPR052562">
    <property type="entry name" value="Ketohexokinase-related"/>
</dbReference>
<dbReference type="InterPro" id="IPR029056">
    <property type="entry name" value="Ribokinase-like"/>
</dbReference>
<dbReference type="AlphaFoldDB" id="A0AAQ3SQT5"/>
<dbReference type="InterPro" id="IPR011611">
    <property type="entry name" value="PfkB_dom"/>
</dbReference>
<feature type="domain" description="Carbohydrate kinase PfkB" evidence="4">
    <location>
        <begin position="845"/>
        <end position="903"/>
    </location>
</feature>
<feature type="domain" description="Carbohydrate kinase PfkB" evidence="4">
    <location>
        <begin position="58"/>
        <end position="283"/>
    </location>
</feature>
<dbReference type="PANTHER" id="PTHR42774:SF12">
    <property type="entry name" value="CARBOHYDRATE KINASE PFKB DOMAIN-CONTAINING PROTEIN"/>
    <property type="match status" value="1"/>
</dbReference>
<name>A0AAQ3SQT5_PASNO</name>
<dbReference type="Proteomes" id="UP001341281">
    <property type="component" value="Chromosome 02"/>
</dbReference>
<keyword evidence="1" id="KW-0808">Transferase</keyword>
<protein>
    <recommendedName>
        <fullName evidence="4">Carbohydrate kinase PfkB domain-containing protein</fullName>
    </recommendedName>
</protein>
<gene>
    <name evidence="5" type="ORF">U9M48_009390</name>
</gene>
<dbReference type="EMBL" id="CP144746">
    <property type="protein sequence ID" value="WVZ59204.1"/>
    <property type="molecule type" value="Genomic_DNA"/>
</dbReference>
<evidence type="ECO:0000256" key="2">
    <source>
        <dbReference type="ARBA" id="ARBA00022777"/>
    </source>
</evidence>
<accession>A0AAQ3SQT5</accession>
<sequence>MPLLLHCARSPPPLGLRSSSSAVRGGFLPCSGYRPSARRRHDVVLAAADSHVVLGCGLVTLDYLATVDAYPRPDDKIRTGELQISGGGNAGNALTAAARLGLNTRVISKVANDETGRAALAELREAGIDTSHVIISDGGNTTFVYIIIDKQTKTRTCILTPGYPPMVPSDLSMPSLSAALQDVSLLYLHGYSPEVELAVAKQGDQMKIPILVDAEQERTKEELDGLLSLASYIVCSGKFPKNWTSIPSLPCALLEILLQYPRAEFVIVTLGENGCMMLERSEAGDDSGVDAADIEDVAGSLKLELHKDNVFPTCVSSKFMRLSRRGLGMISGRLLIGTAEAIPASELVDTTGCGDAFIGAVLHALSTEMPPEKMLPFASQVASNAERSVRGLAFHGGPIGGWPSSYDGSRRNRAMLLIGLWRAMLLDQELTRPPLPASGVQLQHEGSGSPQLNGPMSTTTRQAAPTANRPKSRLHVTPTNSALSAKRRSPSAPRSLVRPPVPRPRHHAGPPPRLVLADDGIASPPPLRPRAGPRRRLLRRAPLGAAPPRRLPVALAANDGVVLGCGLLTLDYLAAVDAYPRPDDKIRTGGLQISEGGNAGNALTGAARLGLNTRLISKVANDEFGETVLSELKEAGIDTSHVIISDGGNTTFSFVIIDKETKTHTCIITSGNPPMVPSDLTVSSLSDALQDVNLLFLDGYSHEMALAVAKKADQMNIPILVDAEPERTKAELECLLSLSSYIVCSGKFPKKWTSISSIPCALLEILLQYPRARFVIVTLGENGCIMLERSEGDHSGTDASDIDNVAESLELHRDGVLPTCVSTRIMRLSSKGTGSIFGRLLIGTAESIPASELVDTTGCGDAFIGAVLHGLSTGMPPEKMLPFACQVAGIECRAIGARAGLPWQSDPRLAKFLC</sequence>
<proteinExistence type="predicted"/>
<evidence type="ECO:0000256" key="3">
    <source>
        <dbReference type="SAM" id="MobiDB-lite"/>
    </source>
</evidence>
<dbReference type="PRINTS" id="PR00990">
    <property type="entry name" value="RIBOKINASE"/>
</dbReference>
<reference evidence="5 6" key="1">
    <citation type="submission" date="2024-02" db="EMBL/GenBank/DDBJ databases">
        <title>High-quality chromosome-scale genome assembly of Pensacola bahiagrass (Paspalum notatum Flugge var. saurae).</title>
        <authorList>
            <person name="Vega J.M."/>
            <person name="Podio M."/>
            <person name="Orjuela J."/>
            <person name="Siena L.A."/>
            <person name="Pessino S.C."/>
            <person name="Combes M.C."/>
            <person name="Mariac C."/>
            <person name="Albertini E."/>
            <person name="Pupilli F."/>
            <person name="Ortiz J.P.A."/>
            <person name="Leblanc O."/>
        </authorList>
    </citation>
    <scope>NUCLEOTIDE SEQUENCE [LARGE SCALE GENOMIC DNA]</scope>
    <source>
        <strain evidence="5">R1</strain>
        <tissue evidence="5">Leaf</tissue>
    </source>
</reference>